<dbReference type="EMBL" id="CP029343">
    <property type="protein sequence ID" value="AWL05647.1"/>
    <property type="molecule type" value="Genomic_DNA"/>
</dbReference>
<dbReference type="Proteomes" id="UP000245820">
    <property type="component" value="Chromosome"/>
</dbReference>
<dbReference type="GO" id="GO:0046677">
    <property type="term" value="P:response to antibiotic"/>
    <property type="evidence" value="ECO:0007669"/>
    <property type="project" value="UniProtKB-KW"/>
</dbReference>
<protein>
    <recommendedName>
        <fullName evidence="2">Bleomycin resistance protein</fullName>
    </recommendedName>
</protein>
<dbReference type="InterPro" id="IPR029068">
    <property type="entry name" value="Glyas_Bleomycin-R_OHBP_Dase"/>
</dbReference>
<keyword evidence="6" id="KW-1185">Reference proteome</keyword>
<proteinExistence type="inferred from homology"/>
<organism evidence="5 6">
    <name type="scientific">Massilia oculi</name>
    <dbReference type="NCBI Taxonomy" id="945844"/>
    <lineage>
        <taxon>Bacteria</taxon>
        <taxon>Pseudomonadati</taxon>
        <taxon>Pseudomonadota</taxon>
        <taxon>Betaproteobacteria</taxon>
        <taxon>Burkholderiales</taxon>
        <taxon>Oxalobacteraceae</taxon>
        <taxon>Telluria group</taxon>
        <taxon>Massilia</taxon>
    </lineage>
</organism>
<dbReference type="InterPro" id="IPR000335">
    <property type="entry name" value="Bleomycin-R"/>
</dbReference>
<dbReference type="PROSITE" id="PS51819">
    <property type="entry name" value="VOC"/>
    <property type="match status" value="1"/>
</dbReference>
<dbReference type="KEGG" id="mtim:DIR46_15280"/>
<gene>
    <name evidence="5" type="ORF">DIR46_15280</name>
</gene>
<comment type="similarity">
    <text evidence="1">Belongs to the bleomycin resistance protein family.</text>
</comment>
<keyword evidence="5" id="KW-0223">Dioxygenase</keyword>
<evidence type="ECO:0000313" key="6">
    <source>
        <dbReference type="Proteomes" id="UP000245820"/>
    </source>
</evidence>
<dbReference type="AlphaFoldDB" id="A0A2S2DJX1"/>
<evidence type="ECO:0000256" key="3">
    <source>
        <dbReference type="ARBA" id="ARBA00023251"/>
    </source>
</evidence>
<dbReference type="OrthoDB" id="9803104at2"/>
<keyword evidence="3" id="KW-0046">Antibiotic resistance</keyword>
<name>A0A2S2DJX1_9BURK</name>
<dbReference type="CDD" id="cd08349">
    <property type="entry name" value="BLMA_like"/>
    <property type="match status" value="1"/>
</dbReference>
<accession>A0A2S2DJX1</accession>
<dbReference type="SUPFAM" id="SSF54593">
    <property type="entry name" value="Glyoxalase/Bleomycin resistance protein/Dihydroxybiphenyl dioxygenase"/>
    <property type="match status" value="1"/>
</dbReference>
<feature type="domain" description="VOC" evidence="4">
    <location>
        <begin position="2"/>
        <end position="119"/>
    </location>
</feature>
<evidence type="ECO:0000256" key="1">
    <source>
        <dbReference type="ARBA" id="ARBA00011051"/>
    </source>
</evidence>
<dbReference type="Pfam" id="PF19581">
    <property type="entry name" value="Glyoxalase_7"/>
    <property type="match status" value="1"/>
</dbReference>
<evidence type="ECO:0000313" key="5">
    <source>
        <dbReference type="EMBL" id="AWL05647.1"/>
    </source>
</evidence>
<reference evidence="5 6" key="1">
    <citation type="submission" date="2018-05" db="EMBL/GenBank/DDBJ databases">
        <title>Complete genome sequence of Massilia oculi sp. nov. CCUG 43427T (=DSM 26321T), the type strain of M. oculi, and comparison with genome sequences of other Massilia strains.</title>
        <authorList>
            <person name="Zhu B."/>
        </authorList>
    </citation>
    <scope>NUCLEOTIDE SEQUENCE [LARGE SCALE GENOMIC DNA]</scope>
    <source>
        <strain evidence="5 6">CCUG 43427</strain>
    </source>
</reference>
<dbReference type="GO" id="GO:0051213">
    <property type="term" value="F:dioxygenase activity"/>
    <property type="evidence" value="ECO:0007669"/>
    <property type="project" value="UniProtKB-KW"/>
</dbReference>
<dbReference type="RefSeq" id="WP_109345979.1">
    <property type="nucleotide sequence ID" value="NZ_CP029343.1"/>
</dbReference>
<dbReference type="InterPro" id="IPR037523">
    <property type="entry name" value="VOC_core"/>
</dbReference>
<evidence type="ECO:0000259" key="4">
    <source>
        <dbReference type="PROSITE" id="PS51819"/>
    </source>
</evidence>
<keyword evidence="5" id="KW-0560">Oxidoreductase</keyword>
<sequence length="127" mass="14354">MKLGSVTPILRVFDEAKAREFYVDYLGFTADWEHRFGPGMPLYLQVSRGDCVLHLSEHHGDCCPGAALRIEVDDVDGLHVELAAKHYGYARPGIENTPWETRELSVKDPFGNRLTFVHSTAKENHET</sequence>
<dbReference type="Gene3D" id="3.10.180.10">
    <property type="entry name" value="2,3-Dihydroxybiphenyl 1,2-Dioxygenase, domain 1"/>
    <property type="match status" value="1"/>
</dbReference>
<evidence type="ECO:0000256" key="2">
    <source>
        <dbReference type="ARBA" id="ARBA00021572"/>
    </source>
</evidence>